<dbReference type="InterPro" id="IPR052934">
    <property type="entry name" value="Methyl-DNA_Rec/Restrict_Enz"/>
</dbReference>
<dbReference type="PANTHER" id="PTHR37291">
    <property type="entry name" value="5-METHYLCYTOSINE-SPECIFIC RESTRICTION ENZYME B"/>
    <property type="match status" value="1"/>
</dbReference>
<feature type="compositionally biased region" description="Acidic residues" evidence="1">
    <location>
        <begin position="507"/>
        <end position="520"/>
    </location>
</feature>
<dbReference type="GO" id="GO:0016887">
    <property type="term" value="F:ATP hydrolysis activity"/>
    <property type="evidence" value="ECO:0007669"/>
    <property type="project" value="InterPro"/>
</dbReference>
<dbReference type="Pfam" id="PF07728">
    <property type="entry name" value="AAA_5"/>
    <property type="match status" value="1"/>
</dbReference>
<feature type="region of interest" description="Disordered" evidence="1">
    <location>
        <begin position="498"/>
        <end position="520"/>
    </location>
</feature>
<gene>
    <name evidence="3" type="ORF">FYJ73_08940</name>
</gene>
<dbReference type="AlphaFoldDB" id="A0A7K0KG02"/>
<proteinExistence type="predicted"/>
<keyword evidence="4" id="KW-1185">Reference proteome</keyword>
<accession>A0A7K0KG02</accession>
<organism evidence="3 4">
    <name type="scientific">Hallella mizrahii</name>
    <dbReference type="NCBI Taxonomy" id="2606637"/>
    <lineage>
        <taxon>Bacteria</taxon>
        <taxon>Pseudomonadati</taxon>
        <taxon>Bacteroidota</taxon>
        <taxon>Bacteroidia</taxon>
        <taxon>Bacteroidales</taxon>
        <taxon>Prevotellaceae</taxon>
        <taxon>Hallella</taxon>
    </lineage>
</organism>
<dbReference type="InterPro" id="IPR011704">
    <property type="entry name" value="ATPase_dyneun-rel_AAA"/>
</dbReference>
<evidence type="ECO:0000259" key="2">
    <source>
        <dbReference type="Pfam" id="PF07728"/>
    </source>
</evidence>
<name>A0A7K0KG02_9BACT</name>
<dbReference type="PANTHER" id="PTHR37291:SF1">
    <property type="entry name" value="TYPE IV METHYL-DIRECTED RESTRICTION ENZYME ECOKMCRB SUBUNIT"/>
    <property type="match status" value="1"/>
</dbReference>
<dbReference type="InterPro" id="IPR027417">
    <property type="entry name" value="P-loop_NTPase"/>
</dbReference>
<comment type="caution">
    <text evidence="3">The sequence shown here is derived from an EMBL/GenBank/DDBJ whole genome shotgun (WGS) entry which is preliminary data.</text>
</comment>
<protein>
    <submittedName>
        <fullName evidence="3">AAA domain-containing protein</fullName>
    </submittedName>
</protein>
<evidence type="ECO:0000256" key="1">
    <source>
        <dbReference type="SAM" id="MobiDB-lite"/>
    </source>
</evidence>
<sequence>MKYYIYKMSGSSLALTYTKAGADCLCNIKKEDGESFPSYDIDDIIIIYLTKPTDSCTIVLESEGSNSFRKILEVFPGAMLKDMPKDIQETIISDEKSTWEISEDQYKKVISLMISSIGLLPKVRQEQVDRNSIQKIYYGAPGTGKSHAINTLTSTKSVIRTTFHPDSDYSTFVGAYKPTTEEQTRYNDSGVPVTYHDGDHKGEPIKDKVIVYDFVEQAFLKAYEEAWKKFFANPEAPEDEYLVIEEINRGNCAQIFGDLFQLLDRNQYGYSEYPITADNDISKHLKYVFAKAQLHLDDHDFINRMYNRGDGDVAQKVLNGDILLLPKNLYIWATMNTSDQSLFPIDSAFKRRWDWKYQPITKGMDAAGHDLNWRLEIDADHQYDWWSVISNINSKIIGKLTKSEDKKLGYFFCKASNEGVIDKDIFVEKVLFYLWNEILKDFEPSQDFLKDETLKGENDGYLSYDLFYDTTKGKTKIIGDRVNHLLANLKVMPWEDKAEKNDHTEQTVEETDSSQENISE</sequence>
<dbReference type="Proteomes" id="UP000438914">
    <property type="component" value="Unassembled WGS sequence"/>
</dbReference>
<evidence type="ECO:0000313" key="4">
    <source>
        <dbReference type="Proteomes" id="UP000438914"/>
    </source>
</evidence>
<reference evidence="3 4" key="1">
    <citation type="submission" date="2019-08" db="EMBL/GenBank/DDBJ databases">
        <title>In-depth cultivation of the pig gut microbiome towards novel bacterial diversity and tailored functional studies.</title>
        <authorList>
            <person name="Wylensek D."/>
            <person name="Hitch T.C.A."/>
            <person name="Clavel T."/>
        </authorList>
    </citation>
    <scope>NUCLEOTIDE SEQUENCE [LARGE SCALE GENOMIC DNA]</scope>
    <source>
        <strain evidence="3 4">LKV-178-WT-2A</strain>
    </source>
</reference>
<evidence type="ECO:0000313" key="3">
    <source>
        <dbReference type="EMBL" id="MST84789.1"/>
    </source>
</evidence>
<dbReference type="Gene3D" id="3.40.50.300">
    <property type="entry name" value="P-loop containing nucleotide triphosphate hydrolases"/>
    <property type="match status" value="1"/>
</dbReference>
<feature type="domain" description="ATPase dynein-related AAA" evidence="2">
    <location>
        <begin position="138"/>
        <end position="352"/>
    </location>
</feature>
<dbReference type="GO" id="GO:0005524">
    <property type="term" value="F:ATP binding"/>
    <property type="evidence" value="ECO:0007669"/>
    <property type="project" value="InterPro"/>
</dbReference>
<dbReference type="EMBL" id="VUNG01000021">
    <property type="protein sequence ID" value="MST84789.1"/>
    <property type="molecule type" value="Genomic_DNA"/>
</dbReference>